<dbReference type="OrthoDB" id="2739814at2"/>
<dbReference type="AlphaFoldDB" id="A0A7W8FV07"/>
<dbReference type="Proteomes" id="UP000525923">
    <property type="component" value="Unassembled WGS sequence"/>
</dbReference>
<dbReference type="RefSeq" id="WP_135502499.1">
    <property type="nucleotide sequence ID" value="NZ_JACHHE010000007.1"/>
</dbReference>
<comment type="caution">
    <text evidence="2">The sequence shown here is derived from an EMBL/GenBank/DDBJ whole genome shotgun (WGS) entry which is preliminary data.</text>
</comment>
<feature type="transmembrane region" description="Helical" evidence="1">
    <location>
        <begin position="32"/>
        <end position="49"/>
    </location>
</feature>
<keyword evidence="1" id="KW-1133">Transmembrane helix</keyword>
<sequence length="61" mass="6773">MKPSTALYSLLALMQVLILAQSTFLAAEWSGIVMWLSTIIFLVATGVFVQSQSSERKNRKP</sequence>
<dbReference type="EMBL" id="JACHHE010000007">
    <property type="protein sequence ID" value="MBB5181150.1"/>
    <property type="molecule type" value="Genomic_DNA"/>
</dbReference>
<keyword evidence="1" id="KW-0472">Membrane</keyword>
<evidence type="ECO:0000313" key="2">
    <source>
        <dbReference type="EMBL" id="MBB5181150.1"/>
    </source>
</evidence>
<protein>
    <submittedName>
        <fullName evidence="2">Uncharacterized protein</fullName>
    </submittedName>
</protein>
<evidence type="ECO:0000313" key="3">
    <source>
        <dbReference type="Proteomes" id="UP000525923"/>
    </source>
</evidence>
<keyword evidence="3" id="KW-1185">Reference proteome</keyword>
<accession>A0A7W8FV07</accession>
<name>A0A7W8FV07_9BACL</name>
<keyword evidence="1" id="KW-0812">Transmembrane</keyword>
<organism evidence="2 3">
    <name type="scientific">Planococcus koreensis</name>
    <dbReference type="NCBI Taxonomy" id="112331"/>
    <lineage>
        <taxon>Bacteria</taxon>
        <taxon>Bacillati</taxon>
        <taxon>Bacillota</taxon>
        <taxon>Bacilli</taxon>
        <taxon>Bacillales</taxon>
        <taxon>Caryophanaceae</taxon>
        <taxon>Planococcus</taxon>
    </lineage>
</organism>
<gene>
    <name evidence="2" type="ORF">HNQ44_002615</name>
</gene>
<proteinExistence type="predicted"/>
<evidence type="ECO:0000256" key="1">
    <source>
        <dbReference type="SAM" id="Phobius"/>
    </source>
</evidence>
<reference evidence="2 3" key="1">
    <citation type="submission" date="2020-08" db="EMBL/GenBank/DDBJ databases">
        <title>Genomic Encyclopedia of Type Strains, Phase IV (KMG-IV): sequencing the most valuable type-strain genomes for metagenomic binning, comparative biology and taxonomic classification.</title>
        <authorList>
            <person name="Goeker M."/>
        </authorList>
    </citation>
    <scope>NUCLEOTIDE SEQUENCE [LARGE SCALE GENOMIC DNA]</scope>
    <source>
        <strain evidence="2 3">DSM 15895</strain>
    </source>
</reference>